<evidence type="ECO:0000256" key="3">
    <source>
        <dbReference type="ARBA" id="ARBA00023277"/>
    </source>
</evidence>
<evidence type="ECO:0000256" key="2">
    <source>
        <dbReference type="ARBA" id="ARBA00022801"/>
    </source>
</evidence>
<dbReference type="Gene3D" id="2.60.120.260">
    <property type="entry name" value="Galactose-binding domain-like"/>
    <property type="match status" value="1"/>
</dbReference>
<evidence type="ECO:0000313" key="6">
    <source>
        <dbReference type="EMBL" id="KAF8404640.1"/>
    </source>
</evidence>
<dbReference type="InterPro" id="IPR001000">
    <property type="entry name" value="GH10_dom"/>
</dbReference>
<reference evidence="6 7" key="1">
    <citation type="submission" date="2020-04" db="EMBL/GenBank/DDBJ databases">
        <title>Plant Genome Project.</title>
        <authorList>
            <person name="Zhang R.-G."/>
        </authorList>
    </citation>
    <scope>NUCLEOTIDE SEQUENCE [LARGE SCALE GENOMIC DNA]</scope>
    <source>
        <strain evidence="6">YNK0</strain>
        <tissue evidence="6">Leaf</tissue>
    </source>
</reference>
<comment type="similarity">
    <text evidence="1">Belongs to the glycosyl hydrolase 10 (cellulase F) family.</text>
</comment>
<sequence length="514" mass="58450">MCVTNVYGVEMSGDEDEGLFEDNAKKSRKRKDRFDKSIYSPPSINMSEKAWVQINEGSDKVVAVFKNVHNQTIIAGSVIAQSGCWSMLKGGLTVNLTSPAQLHFESENSTIELWADNISLQPFTKDQWIDQQSESIKKIRQRKVRFHVADKEGKMVQGAKVSIEQTRPHFPLGCATAETILTNTAYQDWFTARFKVTTFDNEIKWYYTETSRGHENYSIPDAMLAFTKQHGISVRGHNIFWDDPRFQPNWVKSLAPEEFVAAVNNRLDSVVLRYSGQVIGWDVVNENVHFSFFEDKLGVNASAILFQRAQQLDPKTTMFMNEYNTLEYAKDLNGTPAKYLQKLMEIRSFPGNEGLLAGIGLESHFSEPNIPYMRACLDILGATKLPIWLTELDVARGPNQALYLEEIMREGYSHPSVHGIIVWAGWKPTGCSRMCLTDNYFKNLPAGNVVDKLIGEWKIQKLEGMTDVNGVYEHHIFHGEYFINVTSPYTTISLMQQLEVTNDTLEPLDVWISI</sequence>
<dbReference type="OrthoDB" id="3055998at2759"/>
<accession>A0A834ZFE0</accession>
<dbReference type="PANTHER" id="PTHR31490">
    <property type="entry name" value="GLYCOSYL HYDROLASE"/>
    <property type="match status" value="1"/>
</dbReference>
<dbReference type="EMBL" id="JABCRI010000006">
    <property type="protein sequence ID" value="KAF8404640.1"/>
    <property type="molecule type" value="Genomic_DNA"/>
</dbReference>
<evidence type="ECO:0000313" key="7">
    <source>
        <dbReference type="Proteomes" id="UP000655225"/>
    </source>
</evidence>
<dbReference type="Gene3D" id="3.20.20.80">
    <property type="entry name" value="Glycosidases"/>
    <property type="match status" value="1"/>
</dbReference>
<protein>
    <recommendedName>
        <fullName evidence="5">GH10 domain-containing protein</fullName>
    </recommendedName>
</protein>
<evidence type="ECO:0000256" key="1">
    <source>
        <dbReference type="ARBA" id="ARBA00007495"/>
    </source>
</evidence>
<keyword evidence="7" id="KW-1185">Reference proteome</keyword>
<dbReference type="SUPFAM" id="SSF51445">
    <property type="entry name" value="(Trans)glycosidases"/>
    <property type="match status" value="1"/>
</dbReference>
<keyword evidence="4" id="KW-0624">Polysaccharide degradation</keyword>
<dbReference type="PROSITE" id="PS51760">
    <property type="entry name" value="GH10_2"/>
    <property type="match status" value="1"/>
</dbReference>
<keyword evidence="2" id="KW-0378">Hydrolase</keyword>
<dbReference type="SMART" id="SM00633">
    <property type="entry name" value="Glyco_10"/>
    <property type="match status" value="1"/>
</dbReference>
<dbReference type="GO" id="GO:0000272">
    <property type="term" value="P:polysaccharide catabolic process"/>
    <property type="evidence" value="ECO:0007669"/>
    <property type="project" value="UniProtKB-KW"/>
</dbReference>
<dbReference type="GO" id="GO:0031176">
    <property type="term" value="F:endo-1,4-beta-xylanase activity"/>
    <property type="evidence" value="ECO:0007669"/>
    <property type="project" value="UniProtKB-ARBA"/>
</dbReference>
<gene>
    <name evidence="6" type="ORF">HHK36_009528</name>
</gene>
<dbReference type="Pfam" id="PF00331">
    <property type="entry name" value="Glyco_hydro_10"/>
    <property type="match status" value="1"/>
</dbReference>
<dbReference type="OMA" id="NEMCLLN"/>
<keyword evidence="3" id="KW-0119">Carbohydrate metabolism</keyword>
<comment type="caution">
    <text evidence="6">The sequence shown here is derived from an EMBL/GenBank/DDBJ whole genome shotgun (WGS) entry which is preliminary data.</text>
</comment>
<dbReference type="AlphaFoldDB" id="A0A834ZFE0"/>
<dbReference type="Proteomes" id="UP000655225">
    <property type="component" value="Unassembled WGS sequence"/>
</dbReference>
<dbReference type="InterPro" id="IPR044846">
    <property type="entry name" value="GH10"/>
</dbReference>
<proteinExistence type="inferred from homology"/>
<feature type="domain" description="GH10" evidence="5">
    <location>
        <begin position="157"/>
        <end position="453"/>
    </location>
</feature>
<evidence type="ECO:0000256" key="4">
    <source>
        <dbReference type="ARBA" id="ARBA00023326"/>
    </source>
</evidence>
<name>A0A834ZFE0_TETSI</name>
<evidence type="ECO:0000259" key="5">
    <source>
        <dbReference type="PROSITE" id="PS51760"/>
    </source>
</evidence>
<dbReference type="PANTHER" id="PTHR31490:SF80">
    <property type="entry name" value="ENDO-1,4-BETA-XYLANASE A-LIKE ISOFORM X1"/>
    <property type="match status" value="1"/>
</dbReference>
<organism evidence="6 7">
    <name type="scientific">Tetracentron sinense</name>
    <name type="common">Spur-leaf</name>
    <dbReference type="NCBI Taxonomy" id="13715"/>
    <lineage>
        <taxon>Eukaryota</taxon>
        <taxon>Viridiplantae</taxon>
        <taxon>Streptophyta</taxon>
        <taxon>Embryophyta</taxon>
        <taxon>Tracheophyta</taxon>
        <taxon>Spermatophyta</taxon>
        <taxon>Magnoliopsida</taxon>
        <taxon>Trochodendrales</taxon>
        <taxon>Trochodendraceae</taxon>
        <taxon>Tetracentron</taxon>
    </lineage>
</organism>
<dbReference type="InterPro" id="IPR017853">
    <property type="entry name" value="GH"/>
</dbReference>